<dbReference type="AlphaFoldDB" id="A0A1X7BWJ0"/>
<keyword evidence="5" id="KW-1185">Reference proteome</keyword>
<proteinExistence type="predicted"/>
<evidence type="ECO:0000259" key="2">
    <source>
        <dbReference type="Pfam" id="PF00535"/>
    </source>
</evidence>
<dbReference type="PANTHER" id="PTHR48090:SF7">
    <property type="entry name" value="RFBJ PROTEIN"/>
    <property type="match status" value="1"/>
</dbReference>
<dbReference type="RefSeq" id="WP_085801892.1">
    <property type="nucleotide sequence ID" value="NZ_FWXB01000018.1"/>
</dbReference>
<keyword evidence="1" id="KW-0472">Membrane</keyword>
<keyword evidence="4" id="KW-0808">Transferase</keyword>
<dbReference type="Pfam" id="PF26629">
    <property type="entry name" value="GT2_TM_C"/>
    <property type="match status" value="1"/>
</dbReference>
<dbReference type="OrthoDB" id="3177103at2"/>
<protein>
    <submittedName>
        <fullName evidence="4">Glucosyl-3-phosphoglycerate synthase</fullName>
        <ecNumber evidence="4">2.4.1.266</ecNumber>
    </submittedName>
</protein>
<evidence type="ECO:0000256" key="1">
    <source>
        <dbReference type="SAM" id="Phobius"/>
    </source>
</evidence>
<feature type="transmembrane region" description="Helical" evidence="1">
    <location>
        <begin position="362"/>
        <end position="382"/>
    </location>
</feature>
<sequence length="415" mass="45192">MVPRENSVAIVMPCLNEAATISSCVNRAHDALRMLADQYQLAGEVIVADNGSTDGSQEIAEEAGARVVNISQRGYGAALIGGFSATNASYLVMGDSDCSYDFVEAVPMIKCLMDGADLCMGNRFRGEIKPGAMPWKNRYIGNPALSGVLRFLFRTKIGDAHCGLRAIKKDALDQLSLSSTGMEFASEMLLKSVLQQFSIAEVPVTLSPDRRGRAPHLNPWRDGLRHLVYMLLLSPTWLFLAPALFLFSVGFAITVMLQLGGDAEMVWIGGYRFGDHWAVVASASMILATQAIVFWMAALMGSFRDGLLVPTERARYWLGFSRLQYWMLAGASLTLVGLFWAGTVTTGWINSNFAALNEIRTLIAAFTMIIIGVQVFFSGFLLSMIAGNRSRHSAVLPEFESQTPSPAIPPLNQPA</sequence>
<evidence type="ECO:0000259" key="3">
    <source>
        <dbReference type="Pfam" id="PF26629"/>
    </source>
</evidence>
<gene>
    <name evidence="4" type="primary">gpgS_2</name>
    <name evidence="4" type="ORF">ROA7745_03836</name>
</gene>
<feature type="transmembrane region" description="Helical" evidence="1">
    <location>
        <begin position="227"/>
        <end position="257"/>
    </location>
</feature>
<dbReference type="SUPFAM" id="SSF53448">
    <property type="entry name" value="Nucleotide-diphospho-sugar transferases"/>
    <property type="match status" value="1"/>
</dbReference>
<evidence type="ECO:0000313" key="4">
    <source>
        <dbReference type="EMBL" id="SMC13974.1"/>
    </source>
</evidence>
<dbReference type="InterPro" id="IPR029044">
    <property type="entry name" value="Nucleotide-diphossugar_trans"/>
</dbReference>
<dbReference type="EMBL" id="FWXB01000018">
    <property type="protein sequence ID" value="SMC13974.1"/>
    <property type="molecule type" value="Genomic_DNA"/>
</dbReference>
<feature type="transmembrane region" description="Helical" evidence="1">
    <location>
        <begin position="323"/>
        <end position="342"/>
    </location>
</feature>
<organism evidence="4 5">
    <name type="scientific">Roseovarius aestuarii</name>
    <dbReference type="NCBI Taxonomy" id="475083"/>
    <lineage>
        <taxon>Bacteria</taxon>
        <taxon>Pseudomonadati</taxon>
        <taxon>Pseudomonadota</taxon>
        <taxon>Alphaproteobacteria</taxon>
        <taxon>Rhodobacterales</taxon>
        <taxon>Roseobacteraceae</taxon>
        <taxon>Roseovarius</taxon>
    </lineage>
</organism>
<dbReference type="InterPro" id="IPR058718">
    <property type="entry name" value="Agl6_TM_C"/>
</dbReference>
<feature type="domain" description="Glycosyltransferase 2-like" evidence="2">
    <location>
        <begin position="10"/>
        <end position="175"/>
    </location>
</feature>
<keyword evidence="1" id="KW-0812">Transmembrane</keyword>
<evidence type="ECO:0000313" key="5">
    <source>
        <dbReference type="Proteomes" id="UP000193224"/>
    </source>
</evidence>
<dbReference type="Proteomes" id="UP000193224">
    <property type="component" value="Unassembled WGS sequence"/>
</dbReference>
<keyword evidence="1" id="KW-1133">Transmembrane helix</keyword>
<dbReference type="InterPro" id="IPR001173">
    <property type="entry name" value="Glyco_trans_2-like"/>
</dbReference>
<feature type="domain" description="Low-salt glycan biosynthesis hexosyltransferase Agl6 C-terminal transmembrane region" evidence="3">
    <location>
        <begin position="302"/>
        <end position="385"/>
    </location>
</feature>
<feature type="transmembrane region" description="Helical" evidence="1">
    <location>
        <begin position="277"/>
        <end position="303"/>
    </location>
</feature>
<dbReference type="GO" id="GO:0016757">
    <property type="term" value="F:glycosyltransferase activity"/>
    <property type="evidence" value="ECO:0007669"/>
    <property type="project" value="UniProtKB-KW"/>
</dbReference>
<dbReference type="InterPro" id="IPR050256">
    <property type="entry name" value="Glycosyltransferase_2"/>
</dbReference>
<reference evidence="4 5" key="1">
    <citation type="submission" date="2017-03" db="EMBL/GenBank/DDBJ databases">
        <authorList>
            <person name="Afonso C.L."/>
            <person name="Miller P.J."/>
            <person name="Scott M.A."/>
            <person name="Spackman E."/>
            <person name="Goraichik I."/>
            <person name="Dimitrov K.M."/>
            <person name="Suarez D.L."/>
            <person name="Swayne D.E."/>
        </authorList>
    </citation>
    <scope>NUCLEOTIDE SEQUENCE [LARGE SCALE GENOMIC DNA]</scope>
    <source>
        <strain evidence="4 5">CECT 7745</strain>
    </source>
</reference>
<accession>A0A1X7BWJ0</accession>
<dbReference type="Gene3D" id="3.90.550.10">
    <property type="entry name" value="Spore Coat Polysaccharide Biosynthesis Protein SpsA, Chain A"/>
    <property type="match status" value="1"/>
</dbReference>
<dbReference type="CDD" id="cd04179">
    <property type="entry name" value="DPM_DPG-synthase_like"/>
    <property type="match status" value="1"/>
</dbReference>
<dbReference type="EC" id="2.4.1.266" evidence="4"/>
<dbReference type="Pfam" id="PF00535">
    <property type="entry name" value="Glycos_transf_2"/>
    <property type="match status" value="1"/>
</dbReference>
<dbReference type="PANTHER" id="PTHR48090">
    <property type="entry name" value="UNDECAPRENYL-PHOSPHATE 4-DEOXY-4-FORMAMIDO-L-ARABINOSE TRANSFERASE-RELATED"/>
    <property type="match status" value="1"/>
</dbReference>
<keyword evidence="4" id="KW-0328">Glycosyltransferase</keyword>
<name>A0A1X7BWJ0_9RHOB</name>